<dbReference type="Proteomes" id="UP001595904">
    <property type="component" value="Unassembled WGS sequence"/>
</dbReference>
<dbReference type="RefSeq" id="WP_380597404.1">
    <property type="nucleotide sequence ID" value="NZ_JBHSDU010000003.1"/>
</dbReference>
<evidence type="ECO:0000313" key="1">
    <source>
        <dbReference type="EMBL" id="MFC4310149.1"/>
    </source>
</evidence>
<comment type="caution">
    <text evidence="1">The sequence shown here is derived from an EMBL/GenBank/DDBJ whole genome shotgun (WGS) entry which is preliminary data.</text>
</comment>
<dbReference type="EMBL" id="JBHSDU010000003">
    <property type="protein sequence ID" value="MFC4310149.1"/>
    <property type="molecule type" value="Genomic_DNA"/>
</dbReference>
<gene>
    <name evidence="1" type="ORF">ACFPN2_13745</name>
</gene>
<name>A0ABV8SUE4_9GAMM</name>
<sequence>MSPVKGSDLERQIEMARRELESWPQWLKNASGIGDKKAVVASDGNAPATRLAPSLSDFLDD</sequence>
<proteinExistence type="predicted"/>
<keyword evidence="2" id="KW-1185">Reference proteome</keyword>
<organism evidence="1 2">
    <name type="scientific">Steroidobacter flavus</name>
    <dbReference type="NCBI Taxonomy" id="1842136"/>
    <lineage>
        <taxon>Bacteria</taxon>
        <taxon>Pseudomonadati</taxon>
        <taxon>Pseudomonadota</taxon>
        <taxon>Gammaproteobacteria</taxon>
        <taxon>Steroidobacterales</taxon>
        <taxon>Steroidobacteraceae</taxon>
        <taxon>Steroidobacter</taxon>
    </lineage>
</organism>
<evidence type="ECO:0000313" key="2">
    <source>
        <dbReference type="Proteomes" id="UP001595904"/>
    </source>
</evidence>
<accession>A0ABV8SUE4</accession>
<protein>
    <submittedName>
        <fullName evidence="1">Uncharacterized protein</fullName>
    </submittedName>
</protein>
<reference evidence="2" key="1">
    <citation type="journal article" date="2019" name="Int. J. Syst. Evol. Microbiol.">
        <title>The Global Catalogue of Microorganisms (GCM) 10K type strain sequencing project: providing services to taxonomists for standard genome sequencing and annotation.</title>
        <authorList>
            <consortium name="The Broad Institute Genomics Platform"/>
            <consortium name="The Broad Institute Genome Sequencing Center for Infectious Disease"/>
            <person name="Wu L."/>
            <person name="Ma J."/>
        </authorList>
    </citation>
    <scope>NUCLEOTIDE SEQUENCE [LARGE SCALE GENOMIC DNA]</scope>
    <source>
        <strain evidence="2">CGMCC 1.10759</strain>
    </source>
</reference>